<reference evidence="1" key="2">
    <citation type="submission" date="2021-04" db="EMBL/GenBank/DDBJ databases">
        <title>Isolation and characterization of a novel species of the genus Sulfurimonas.</title>
        <authorList>
            <person name="Fukui M."/>
        </authorList>
    </citation>
    <scope>NUCLEOTIDE SEQUENCE</scope>
    <source>
        <strain evidence="1">H1576</strain>
        <plasmid evidence="1">pSULFM1</plasmid>
    </source>
</reference>
<dbReference type="EMBL" id="CP046073">
    <property type="protein sequence ID" value="QSZ43147.1"/>
    <property type="molecule type" value="Genomic_DNA"/>
</dbReference>
<evidence type="ECO:0000313" key="1">
    <source>
        <dbReference type="EMBL" id="QSZ43147.1"/>
    </source>
</evidence>
<accession>A0A975GE05</accession>
<reference evidence="1" key="1">
    <citation type="submission" date="2019-11" db="EMBL/GenBank/DDBJ databases">
        <authorList>
            <person name="Kojima H."/>
        </authorList>
    </citation>
    <scope>NUCLEOTIDE SEQUENCE</scope>
    <source>
        <strain evidence="1">H1576</strain>
        <plasmid evidence="1">pSULFM1</plasmid>
    </source>
</reference>
<evidence type="ECO:0000313" key="2">
    <source>
        <dbReference type="Proteomes" id="UP000671852"/>
    </source>
</evidence>
<protein>
    <recommendedName>
        <fullName evidence="3">Replication protein</fullName>
    </recommendedName>
</protein>
<organism evidence="1 2">
    <name type="scientific">Sulfurimonas aquatica</name>
    <dbReference type="NCBI Taxonomy" id="2672570"/>
    <lineage>
        <taxon>Bacteria</taxon>
        <taxon>Pseudomonadati</taxon>
        <taxon>Campylobacterota</taxon>
        <taxon>Epsilonproteobacteria</taxon>
        <taxon>Campylobacterales</taxon>
        <taxon>Sulfurimonadaceae</taxon>
        <taxon>Sulfurimonas</taxon>
    </lineage>
</organism>
<dbReference type="AlphaFoldDB" id="A0A975GE05"/>
<name>A0A975GE05_9BACT</name>
<gene>
    <name evidence="1" type="ORF">GJV85_13305</name>
</gene>
<dbReference type="KEGG" id="saqt:GJV85_13305"/>
<keyword evidence="1" id="KW-0614">Plasmid</keyword>
<sequence length="287" mass="33008">MKKKTQLTLEFDVIRKFEKTLTTANELRTGIFAPIDKISANSKTYKDFLANSRKRTIETSWGKTIIKGNILTQTHRDLLDCIITDAKEVKELEGGAIAVYFSTTEILKSYSGKSNTNTKWLKDKLDEIQNSSIEFKQNNTDDYYSFSIIDSHAFSTKHNSFGLVFTPAYRNFFEEQLTINYKKELPKLLKVKSALLKSIIRFFWTHSVSSSMDILILLKTVGFPLESVRMKQKAVKEIKDNVLLLEEYGIVFEPKSKLIYSKNSFENSITFMSGNPNKKLIESKDNK</sequence>
<keyword evidence="2" id="KW-1185">Reference proteome</keyword>
<dbReference type="RefSeq" id="WP_207563244.1">
    <property type="nucleotide sequence ID" value="NZ_CP046073.1"/>
</dbReference>
<geneLocation type="plasmid" evidence="1 2">
    <name>pSULFM1</name>
</geneLocation>
<evidence type="ECO:0008006" key="3">
    <source>
        <dbReference type="Google" id="ProtNLM"/>
    </source>
</evidence>
<dbReference type="Proteomes" id="UP000671852">
    <property type="component" value="Plasmid pSULFM1"/>
</dbReference>
<proteinExistence type="predicted"/>